<name>A0ACC2QRT6_9NEOP</name>
<accession>A0ACC2QRT6</accession>
<dbReference type="Proteomes" id="UP001231649">
    <property type="component" value="Chromosome 8"/>
</dbReference>
<comment type="caution">
    <text evidence="1">The sequence shown here is derived from an EMBL/GenBank/DDBJ whole genome shotgun (WGS) entry which is preliminary data.</text>
</comment>
<proteinExistence type="predicted"/>
<evidence type="ECO:0000313" key="2">
    <source>
        <dbReference type="Proteomes" id="UP001231649"/>
    </source>
</evidence>
<organism evidence="1 2">
    <name type="scientific">Mythimna loreyi</name>
    <dbReference type="NCBI Taxonomy" id="667449"/>
    <lineage>
        <taxon>Eukaryota</taxon>
        <taxon>Metazoa</taxon>
        <taxon>Ecdysozoa</taxon>
        <taxon>Arthropoda</taxon>
        <taxon>Hexapoda</taxon>
        <taxon>Insecta</taxon>
        <taxon>Pterygota</taxon>
        <taxon>Neoptera</taxon>
        <taxon>Endopterygota</taxon>
        <taxon>Lepidoptera</taxon>
        <taxon>Glossata</taxon>
        <taxon>Ditrysia</taxon>
        <taxon>Noctuoidea</taxon>
        <taxon>Noctuidae</taxon>
        <taxon>Noctuinae</taxon>
        <taxon>Hadenini</taxon>
        <taxon>Mythimna</taxon>
    </lineage>
</organism>
<sequence length="89" mass="9687">MNKLLIVLLAVCLVSVHAFAKRDAPTQSDLEAKVADVKNKLEDFGKTLSEQAAKVFDPEVIKKGFNDMVDTAKQTIEKFKPASQGKPAA</sequence>
<reference evidence="1" key="1">
    <citation type="submission" date="2023-03" db="EMBL/GenBank/DDBJ databases">
        <title>Chromosome-level genomes of two armyworms, Mythimna separata and Mythimna loreyi, provide insights into the biosynthesis and reception of sex pheromones.</title>
        <authorList>
            <person name="Zhao H."/>
        </authorList>
    </citation>
    <scope>NUCLEOTIDE SEQUENCE</scope>
    <source>
        <strain evidence="1">BeijingLab</strain>
    </source>
</reference>
<gene>
    <name evidence="1" type="ORF">PYW08_015828</name>
</gene>
<keyword evidence="2" id="KW-1185">Reference proteome</keyword>
<evidence type="ECO:0000313" key="1">
    <source>
        <dbReference type="EMBL" id="KAJ8724354.1"/>
    </source>
</evidence>
<dbReference type="EMBL" id="CM056784">
    <property type="protein sequence ID" value="KAJ8724354.1"/>
    <property type="molecule type" value="Genomic_DNA"/>
</dbReference>
<protein>
    <submittedName>
        <fullName evidence="1">Uncharacterized protein</fullName>
    </submittedName>
</protein>